<evidence type="ECO:0000313" key="3">
    <source>
        <dbReference type="Proteomes" id="UP000247591"/>
    </source>
</evidence>
<keyword evidence="3" id="KW-1185">Reference proteome</keyword>
<proteinExistence type="predicted"/>
<accession>A0A318RN87</accession>
<dbReference type="EMBL" id="QJSP01000006">
    <property type="protein sequence ID" value="PYE17399.1"/>
    <property type="molecule type" value="Genomic_DNA"/>
</dbReference>
<sequence length="193" mass="20946">MDQQYSADTTSGGVAVASAPNGIAAQPDRDRTRSAETTAFGGRGPDDQGGDLPSEPSPRDLHLQPTPLPAYTSQPPDGWIYWLSWGTIYAGDCRMENAKIHLYPDGMILFQAETISSDTEGSIFSSGVDVWIVKGIQFYDVFGHPVGHAVPRHWGMQMVWEGSRYPMSFWDAIPSVGPSGAAQIRSATMTYSC</sequence>
<feature type="compositionally biased region" description="Polar residues" evidence="1">
    <location>
        <begin position="1"/>
        <end position="12"/>
    </location>
</feature>
<organism evidence="2 3">
    <name type="scientific">Williamsia limnetica</name>
    <dbReference type="NCBI Taxonomy" id="882452"/>
    <lineage>
        <taxon>Bacteria</taxon>
        <taxon>Bacillati</taxon>
        <taxon>Actinomycetota</taxon>
        <taxon>Actinomycetes</taxon>
        <taxon>Mycobacteriales</taxon>
        <taxon>Nocardiaceae</taxon>
        <taxon>Williamsia</taxon>
    </lineage>
</organism>
<gene>
    <name evidence="2" type="ORF">DFR67_106102</name>
</gene>
<dbReference type="OrthoDB" id="3540820at2"/>
<evidence type="ECO:0000313" key="2">
    <source>
        <dbReference type="EMBL" id="PYE17399.1"/>
    </source>
</evidence>
<feature type="region of interest" description="Disordered" evidence="1">
    <location>
        <begin position="1"/>
        <end position="69"/>
    </location>
</feature>
<dbReference type="RefSeq" id="WP_110469659.1">
    <property type="nucleotide sequence ID" value="NZ_QJSP01000006.1"/>
</dbReference>
<dbReference type="Proteomes" id="UP000247591">
    <property type="component" value="Unassembled WGS sequence"/>
</dbReference>
<dbReference type="AlphaFoldDB" id="A0A318RN87"/>
<protein>
    <submittedName>
        <fullName evidence="2">Uncharacterized protein</fullName>
    </submittedName>
</protein>
<comment type="caution">
    <text evidence="2">The sequence shown here is derived from an EMBL/GenBank/DDBJ whole genome shotgun (WGS) entry which is preliminary data.</text>
</comment>
<reference evidence="2 3" key="1">
    <citation type="submission" date="2018-06" db="EMBL/GenBank/DDBJ databases">
        <title>Genomic Encyclopedia of Type Strains, Phase IV (KMG-IV): sequencing the most valuable type-strain genomes for metagenomic binning, comparative biology and taxonomic classification.</title>
        <authorList>
            <person name="Goeker M."/>
        </authorList>
    </citation>
    <scope>NUCLEOTIDE SEQUENCE [LARGE SCALE GENOMIC DNA]</scope>
    <source>
        <strain evidence="2 3">DSM 45521</strain>
    </source>
</reference>
<evidence type="ECO:0000256" key="1">
    <source>
        <dbReference type="SAM" id="MobiDB-lite"/>
    </source>
</evidence>
<name>A0A318RN87_WILLI</name>